<dbReference type="Gene3D" id="3.40.50.300">
    <property type="entry name" value="P-loop containing nucleotide triphosphate hydrolases"/>
    <property type="match status" value="2"/>
</dbReference>
<dbReference type="RefSeq" id="WP_322520905.1">
    <property type="nucleotide sequence ID" value="NZ_CP140153.1"/>
</dbReference>
<name>A0ABZ0YUM6_9GAMM</name>
<evidence type="ECO:0000259" key="6">
    <source>
        <dbReference type="PROSITE" id="PS51193"/>
    </source>
</evidence>
<keyword evidence="2 7" id="KW-0378">Hydrolase</keyword>
<dbReference type="PROSITE" id="PS51193">
    <property type="entry name" value="HELICASE_ATP_BIND_2"/>
    <property type="match status" value="1"/>
</dbReference>
<evidence type="ECO:0000256" key="3">
    <source>
        <dbReference type="ARBA" id="ARBA00022840"/>
    </source>
</evidence>
<evidence type="ECO:0000313" key="7">
    <source>
        <dbReference type="EMBL" id="WQH15882.1"/>
    </source>
</evidence>
<dbReference type="SMART" id="SM00487">
    <property type="entry name" value="DEXDc"/>
    <property type="match status" value="1"/>
</dbReference>
<evidence type="ECO:0000256" key="2">
    <source>
        <dbReference type="ARBA" id="ARBA00022801"/>
    </source>
</evidence>
<dbReference type="EC" id="3.6.4.12" evidence="7"/>
<dbReference type="GO" id="GO:0016787">
    <property type="term" value="F:hydrolase activity"/>
    <property type="evidence" value="ECO:0007669"/>
    <property type="project" value="UniProtKB-KW"/>
</dbReference>
<feature type="compositionally biased region" description="Basic and acidic residues" evidence="5">
    <location>
        <begin position="641"/>
        <end position="655"/>
    </location>
</feature>
<dbReference type="EMBL" id="CP140153">
    <property type="protein sequence ID" value="WQH15882.1"/>
    <property type="molecule type" value="Genomic_DNA"/>
</dbReference>
<proteinExistence type="inferred from homology"/>
<gene>
    <name evidence="7" type="ORF">SR882_08955</name>
</gene>
<evidence type="ECO:0000256" key="1">
    <source>
        <dbReference type="ARBA" id="ARBA00022741"/>
    </source>
</evidence>
<dbReference type="InterPro" id="IPR006555">
    <property type="entry name" value="ATP-dep_Helicase_C"/>
</dbReference>
<dbReference type="InterPro" id="IPR014013">
    <property type="entry name" value="Helic_SF1/SF2_ATP-bd_DinG/Rad3"/>
</dbReference>
<feature type="region of interest" description="Disordered" evidence="5">
    <location>
        <begin position="264"/>
        <end position="285"/>
    </location>
</feature>
<feature type="region of interest" description="Disordered" evidence="5">
    <location>
        <begin position="641"/>
        <end position="673"/>
    </location>
</feature>
<dbReference type="Pfam" id="PF13307">
    <property type="entry name" value="Helicase_C_2"/>
    <property type="match status" value="1"/>
</dbReference>
<dbReference type="PANTHER" id="PTHR11472:SF34">
    <property type="entry name" value="REGULATOR OF TELOMERE ELONGATION HELICASE 1"/>
    <property type="match status" value="1"/>
</dbReference>
<dbReference type="SMART" id="SM00491">
    <property type="entry name" value="HELICc2"/>
    <property type="match status" value="1"/>
</dbReference>
<dbReference type="GO" id="GO:0003678">
    <property type="term" value="F:DNA helicase activity"/>
    <property type="evidence" value="ECO:0007669"/>
    <property type="project" value="UniProtKB-EC"/>
</dbReference>
<feature type="compositionally biased region" description="Basic and acidic residues" evidence="5">
    <location>
        <begin position="264"/>
        <end position="275"/>
    </location>
</feature>
<dbReference type="InterPro" id="IPR027417">
    <property type="entry name" value="P-loop_NTPase"/>
</dbReference>
<keyword evidence="3" id="KW-0067">ATP-binding</keyword>
<reference evidence="7 8" key="1">
    <citation type="submission" date="2023-11" db="EMBL/GenBank/DDBJ databases">
        <title>MicrobeMod: A computational toolkit for identifying prokaryotic methylation and restriction-modification with nanopore sequencing.</title>
        <authorList>
            <person name="Crits-Christoph A."/>
            <person name="Kang S.C."/>
            <person name="Lee H."/>
            <person name="Ostrov N."/>
        </authorList>
    </citation>
    <scope>NUCLEOTIDE SEQUENCE [LARGE SCALE GENOMIC DNA]</scope>
    <source>
        <strain evidence="7 8">ATCC 49870</strain>
    </source>
</reference>
<protein>
    <submittedName>
        <fullName evidence="7">ATP-dependent DNA helicase</fullName>
        <ecNumber evidence="7">3.6.4.12</ecNumber>
    </submittedName>
</protein>
<keyword evidence="7" id="KW-0347">Helicase</keyword>
<keyword evidence="8" id="KW-1185">Reference proteome</keyword>
<evidence type="ECO:0000256" key="4">
    <source>
        <dbReference type="ARBA" id="ARBA00038058"/>
    </source>
</evidence>
<accession>A0ABZ0YUM6</accession>
<evidence type="ECO:0000256" key="5">
    <source>
        <dbReference type="SAM" id="MobiDB-lite"/>
    </source>
</evidence>
<dbReference type="InterPro" id="IPR014001">
    <property type="entry name" value="Helicase_ATP-bd"/>
</dbReference>
<comment type="similarity">
    <text evidence="4">Belongs to the helicase family. DinG subfamily.</text>
</comment>
<dbReference type="PANTHER" id="PTHR11472">
    <property type="entry name" value="DNA REPAIR DEAD HELICASE RAD3/XP-D SUBFAMILY MEMBER"/>
    <property type="match status" value="1"/>
</dbReference>
<dbReference type="Proteomes" id="UP001327459">
    <property type="component" value="Chromosome"/>
</dbReference>
<organism evidence="7 8">
    <name type="scientific">Guyparkeria halophila</name>
    <dbReference type="NCBI Taxonomy" id="47960"/>
    <lineage>
        <taxon>Bacteria</taxon>
        <taxon>Pseudomonadati</taxon>
        <taxon>Pseudomonadota</taxon>
        <taxon>Gammaproteobacteria</taxon>
        <taxon>Chromatiales</taxon>
        <taxon>Thioalkalibacteraceae</taxon>
        <taxon>Guyparkeria</taxon>
    </lineage>
</organism>
<keyword evidence="1" id="KW-0547">Nucleotide-binding</keyword>
<dbReference type="SUPFAM" id="SSF52540">
    <property type="entry name" value="P-loop containing nucleoside triphosphate hydrolases"/>
    <property type="match status" value="1"/>
</dbReference>
<dbReference type="InterPro" id="IPR045028">
    <property type="entry name" value="DinG/Rad3-like"/>
</dbReference>
<sequence length="673" mass="73925">MTEAGRHNQLGLEDVFGPDGRLAGAFEGYQPRAGQRRMAELIRDSINDQHTLVLEAGTGVGKTFGYLAPVLLSGKRALISTGTKHLQDQLFDRDLPRLRDLLSVTAKVALLKGRANYLCKYRLELADEQARLPRREDARALARIRDWATRTIDGDRADCSGVGDDHEIWPLVTSTNDNCLGRDCPLYDECFVVKARERAQKADIVVINHHLFCADLALRQTGFAELLPETDVVVLDEAHQVPEIASMFFGEAIGSRQLRDLAADTRAEQKHEARDQPGLAEAADTLKGATDPVLEALTRIENERVPWADLADEASVTESLGRLGEALDGLVQELEIAAPRGKGLQALLGRAQGLRDELTAFREGKTEAQGHAVRWVERRTRSFTLHTTPVNAAGQLKSHVESAPRAWIMTSATLAAGKDFSHFTRRMNLDDARCEQVESPFDFPEQAVLYLPPNLPEPSGPGGAREHTLASLRAVYPLLKASGGRAFLLFTSHRALKLAAETLGEHLTELPLFVQGTQAKSALLESFREAGNGVLLGTQSFWEGVDVRGEALSLVMIDRIPFAAPGDPVRAAREQRLKDKGLVPFVHMALPEAIITLKQGVGRLIRDTADTGVMVLCDPRLQSKGYGRTILDALPPMRRTRDGRVARDMLRRPVEPPKQSPADSLVESSKNTI</sequence>
<evidence type="ECO:0000313" key="8">
    <source>
        <dbReference type="Proteomes" id="UP001327459"/>
    </source>
</evidence>
<feature type="domain" description="Helicase ATP-binding" evidence="6">
    <location>
        <begin position="21"/>
        <end position="291"/>
    </location>
</feature>